<keyword evidence="1" id="KW-0812">Transmembrane</keyword>
<dbReference type="EMBL" id="JACRTJ010000008">
    <property type="protein sequence ID" value="MBC8598263.1"/>
    <property type="molecule type" value="Genomic_DNA"/>
</dbReference>
<gene>
    <name evidence="2" type="ORF">H8708_03310</name>
</gene>
<proteinExistence type="predicted"/>
<accession>A0ABR7NQ71</accession>
<keyword evidence="3" id="KW-1185">Reference proteome</keyword>
<dbReference type="Proteomes" id="UP000647491">
    <property type="component" value="Unassembled WGS sequence"/>
</dbReference>
<protein>
    <submittedName>
        <fullName evidence="2">Uncharacterized protein</fullName>
    </submittedName>
</protein>
<comment type="caution">
    <text evidence="2">The sequence shown here is derived from an EMBL/GenBank/DDBJ whole genome shotgun (WGS) entry which is preliminary data.</text>
</comment>
<keyword evidence="1" id="KW-0472">Membrane</keyword>
<evidence type="ECO:0000313" key="2">
    <source>
        <dbReference type="EMBL" id="MBC8598263.1"/>
    </source>
</evidence>
<organism evidence="2 3">
    <name type="scientific">Enterocloster hominis</name>
    <name type="common">ex Liu et al. 2021</name>
    <dbReference type="NCBI Taxonomy" id="2763663"/>
    <lineage>
        <taxon>Bacteria</taxon>
        <taxon>Bacillati</taxon>
        <taxon>Bacillota</taxon>
        <taxon>Clostridia</taxon>
        <taxon>Lachnospirales</taxon>
        <taxon>Lachnospiraceae</taxon>
        <taxon>Enterocloster</taxon>
    </lineage>
</organism>
<reference evidence="2 3" key="1">
    <citation type="submission" date="2020-08" db="EMBL/GenBank/DDBJ databases">
        <title>Genome public.</title>
        <authorList>
            <person name="Liu C."/>
            <person name="Sun Q."/>
        </authorList>
    </citation>
    <scope>NUCLEOTIDE SEQUENCE [LARGE SCALE GENOMIC DNA]</scope>
    <source>
        <strain evidence="2 3">BX10</strain>
    </source>
</reference>
<sequence>MMKHNKTGYFISLAAGMAAVLLLFCVFLASRDDSRLFSAGELAGSALYIENHTCPRTFSARRVNEEEVCEEVISLCKSLKKFRYIAVTEMILGCVMDEPRTAVFLCGEEYRIQISFFDPEGQLSYDSAHRENPVVIASRSGPDGKEIWGGYCTLPPDDYAKLYDLVYGYEEGELVRKIE</sequence>
<evidence type="ECO:0000313" key="3">
    <source>
        <dbReference type="Proteomes" id="UP000647491"/>
    </source>
</evidence>
<evidence type="ECO:0000256" key="1">
    <source>
        <dbReference type="SAM" id="Phobius"/>
    </source>
</evidence>
<feature type="transmembrane region" description="Helical" evidence="1">
    <location>
        <begin position="7"/>
        <end position="29"/>
    </location>
</feature>
<dbReference type="RefSeq" id="WP_262426956.1">
    <property type="nucleotide sequence ID" value="NZ_JACRTJ010000008.1"/>
</dbReference>
<name>A0ABR7NQ71_9FIRM</name>
<keyword evidence="1" id="KW-1133">Transmembrane helix</keyword>